<dbReference type="eggNOG" id="COG1470">
    <property type="taxonomic scope" value="Bacteria"/>
</dbReference>
<dbReference type="KEGG" id="msv:Mesil_1165"/>
<accession>D7BDR3</accession>
<feature type="signal peptide" evidence="1">
    <location>
        <begin position="1"/>
        <end position="20"/>
    </location>
</feature>
<feature type="chain" id="PRO_5003093211" evidence="1">
    <location>
        <begin position="21"/>
        <end position="950"/>
    </location>
</feature>
<dbReference type="SUPFAM" id="SSF63829">
    <property type="entry name" value="Calcium-dependent phosphotriesterase"/>
    <property type="match status" value="1"/>
</dbReference>
<evidence type="ECO:0000313" key="2">
    <source>
        <dbReference type="EMBL" id="ADH63064.1"/>
    </source>
</evidence>
<dbReference type="PANTHER" id="PTHR40274">
    <property type="entry name" value="VIRGINIAMYCIN B LYASE"/>
    <property type="match status" value="1"/>
</dbReference>
<gene>
    <name evidence="2" type="ordered locus">Mesil_1165</name>
</gene>
<name>D7BDR3_ALLS1</name>
<organism evidence="2 3">
    <name type="scientific">Allomeiothermus silvanus (strain ATCC 700542 / DSM 9946 / NBRC 106475 / NCIMB 13440 / VI-R2)</name>
    <name type="common">Thermus silvanus</name>
    <dbReference type="NCBI Taxonomy" id="526227"/>
    <lineage>
        <taxon>Bacteria</taxon>
        <taxon>Thermotogati</taxon>
        <taxon>Deinococcota</taxon>
        <taxon>Deinococci</taxon>
        <taxon>Thermales</taxon>
        <taxon>Thermaceae</taxon>
        <taxon>Allomeiothermus</taxon>
    </lineage>
</organism>
<proteinExistence type="predicted"/>
<sequence length="950" mass="97086">MVVLFSASALLSACTAPLPAPDFDFSLSPAAVTLQQGSSQNIQVSVTRKGSFSAPLTLRVEGLPSGISHSEAALPSGASQTNLTLSASESAVLTAGVDLTVWVSGGGKERSRSLRLSVVPKPDLLLELKGSEISLYKGGSNTMAVQISRVGGFDDPVSVSVVGLPAGVSADPLTIPSGSSLGALTLRAQAGAATLSGQPIEVEARGGGLVRTANLNLTVLDAPSFMLELTPSTVVVAPGEGGSLQVSLRRTPGFGSPVSLELLNAPPGVTGSFDPDTVSGDQSILRLSVAGAVPPGAYTLSVRGSGGGQEAIQNLVLIVFGFSLTLSPATLTLQQGEQGSSAVTLMQKGGFGGAATLSISGEIVGSGPDKVAAVFSPNPLPSGTSILTLSVGSAVPAGVYILNLTGVSGSLSDSKILQLTVTQPSLSLDPESATVLGKDPPEPAQISLRATLSGGSGQLRWELAGPGSLSSTTGSSVTYTPPVCFSSAATALVTVSVEGTSARKTATIALNPATRNDLTVNFTGLPTGLSGSVRVQGPGDFDRTLTASQTLRDVPGGTYTFTPKGAVQQGSVADWYYQANPATITLSPCRPATVNLPYQQRPGTGRLWVVDNSTKQLRGYLQGSGTPVELNLNLSGPELMALDPQGNLWIADYLGNQVVMYAAQDLAAGGSPAARLKITGSGIDGPSNVAFDAQGNLWVTDCGSGVRPNAVVKYQASKLTGNYSGEPDLAITTWSGHLNCPSSLTFDATGNLWVASFLSDEILKYTPSQYAASYSGRPALIVHGASTQILRPTNLAFDSLGNLWVSSIQSGMLLRFDKNTLPPDCDPLPACTGGTGTYEAAPSKVVTGLNQPWGLAFDNQGDLWVTEGTPWLGPQALGVSPQSPRALRLQSLVGVRSQSADKRVLKFAAADIEAGGTPTPVAELGGFTAPAGLVLNLPPAGLPFYSRPAP</sequence>
<dbReference type="RefSeq" id="WP_013157642.1">
    <property type="nucleotide sequence ID" value="NC_014212.1"/>
</dbReference>
<dbReference type="InterPro" id="IPR011042">
    <property type="entry name" value="6-blade_b-propeller_TolB-like"/>
</dbReference>
<dbReference type="InterPro" id="IPR051344">
    <property type="entry name" value="Vgb"/>
</dbReference>
<dbReference type="CDD" id="cd05819">
    <property type="entry name" value="NHL"/>
    <property type="match status" value="1"/>
</dbReference>
<dbReference type="EMBL" id="CP002042">
    <property type="protein sequence ID" value="ADH63064.1"/>
    <property type="molecule type" value="Genomic_DNA"/>
</dbReference>
<dbReference type="HOGENOM" id="CLU_309906_0_0_0"/>
<keyword evidence="3" id="KW-1185">Reference proteome</keyword>
<evidence type="ECO:0000313" key="3">
    <source>
        <dbReference type="Proteomes" id="UP000001916"/>
    </source>
</evidence>
<reference evidence="2 3" key="1">
    <citation type="journal article" date="2010" name="Stand. Genomic Sci.">
        <title>Complete genome sequence of Meiothermus silvanus type strain (VI-R2).</title>
        <authorList>
            <person name="Sikorski J."/>
            <person name="Tindall B.J."/>
            <person name="Lowry S."/>
            <person name="Lucas S."/>
            <person name="Nolan M."/>
            <person name="Copeland A."/>
            <person name="Glavina Del Rio T."/>
            <person name="Tice H."/>
            <person name="Cheng J.F."/>
            <person name="Han C."/>
            <person name="Pitluck S."/>
            <person name="Liolios K."/>
            <person name="Ivanova N."/>
            <person name="Mavromatis K."/>
            <person name="Mikhailova N."/>
            <person name="Pati A."/>
            <person name="Goodwin L."/>
            <person name="Chen A."/>
            <person name="Palaniappan K."/>
            <person name="Land M."/>
            <person name="Hauser L."/>
            <person name="Chang Y.J."/>
            <person name="Jeffries C.D."/>
            <person name="Rohde M."/>
            <person name="Goker M."/>
            <person name="Woyke T."/>
            <person name="Bristow J."/>
            <person name="Eisen J.A."/>
            <person name="Markowitz V."/>
            <person name="Hugenholtz P."/>
            <person name="Kyrpides N.C."/>
            <person name="Klenk H.P."/>
            <person name="Lapidus A."/>
        </authorList>
    </citation>
    <scope>NUCLEOTIDE SEQUENCE [LARGE SCALE GENOMIC DNA]</scope>
    <source>
        <strain evidence="3">ATCC 700542 / DSM 9946 / VI-R2</strain>
    </source>
</reference>
<dbReference type="STRING" id="526227.Mesil_1165"/>
<protein>
    <submittedName>
        <fullName evidence="2">NHL repeat containing protein</fullName>
    </submittedName>
</protein>
<dbReference type="PANTHER" id="PTHR40274:SF3">
    <property type="entry name" value="VIRGINIAMYCIN B LYASE"/>
    <property type="match status" value="1"/>
</dbReference>
<dbReference type="AlphaFoldDB" id="D7BDR3"/>
<dbReference type="eggNOG" id="COG3386">
    <property type="taxonomic scope" value="Bacteria"/>
</dbReference>
<dbReference type="OrthoDB" id="33896at2"/>
<dbReference type="Proteomes" id="UP000001916">
    <property type="component" value="Chromosome"/>
</dbReference>
<evidence type="ECO:0000256" key="1">
    <source>
        <dbReference type="SAM" id="SignalP"/>
    </source>
</evidence>
<dbReference type="Gene3D" id="2.120.10.30">
    <property type="entry name" value="TolB, C-terminal domain"/>
    <property type="match status" value="1"/>
</dbReference>
<keyword evidence="1" id="KW-0732">Signal</keyword>